<feature type="compositionally biased region" description="Low complexity" evidence="1">
    <location>
        <begin position="214"/>
        <end position="228"/>
    </location>
</feature>
<feature type="compositionally biased region" description="Gly residues" evidence="1">
    <location>
        <begin position="296"/>
        <end position="306"/>
    </location>
</feature>
<gene>
    <name evidence="2" type="ORF">BDN70DRAFT_937279</name>
</gene>
<dbReference type="AlphaFoldDB" id="A0A9P5YPS1"/>
<evidence type="ECO:0000313" key="2">
    <source>
        <dbReference type="EMBL" id="KAF9473658.1"/>
    </source>
</evidence>
<name>A0A9P5YPS1_9AGAR</name>
<accession>A0A9P5YPS1</accession>
<dbReference type="Proteomes" id="UP000807469">
    <property type="component" value="Unassembled WGS sequence"/>
</dbReference>
<evidence type="ECO:0000313" key="3">
    <source>
        <dbReference type="Proteomes" id="UP000807469"/>
    </source>
</evidence>
<sequence length="306" mass="33359">MHERGIGLSGTWGKLVLALQIPARIDLRDGFNAYRHDRETRTPSSGSTNPPARRCHAELQQPNENVIEHKEGGSGTLPVLYREINKLDDISISHCTMNDNETFTCRGKVVRPLDAKPLTTTSRARNDSGPPFLANRMLSGIYRDDRSSVSKGLILGLLPTPPPPSFLPLPAVCCSPRVRDAAGALLNHRPQSSPLQRGMWASFRLHSGRLPFHRLSPSPSRPLSSALAVRSTPRLPPRTPICDHDAYPTTAAGDNEPNDSPRRQSTAMTTMTATAAHDDGANNWGQRRTDDEDDGGGGWWKSDGGG</sequence>
<feature type="region of interest" description="Disordered" evidence="1">
    <location>
        <begin position="214"/>
        <end position="306"/>
    </location>
</feature>
<reference evidence="2" key="1">
    <citation type="submission" date="2020-11" db="EMBL/GenBank/DDBJ databases">
        <authorList>
            <consortium name="DOE Joint Genome Institute"/>
            <person name="Ahrendt S."/>
            <person name="Riley R."/>
            <person name="Andreopoulos W."/>
            <person name="Labutti K."/>
            <person name="Pangilinan J."/>
            <person name="Ruiz-Duenas F.J."/>
            <person name="Barrasa J.M."/>
            <person name="Sanchez-Garcia M."/>
            <person name="Camarero S."/>
            <person name="Miyauchi S."/>
            <person name="Serrano A."/>
            <person name="Linde D."/>
            <person name="Babiker R."/>
            <person name="Drula E."/>
            <person name="Ayuso-Fernandez I."/>
            <person name="Pacheco R."/>
            <person name="Padilla G."/>
            <person name="Ferreira P."/>
            <person name="Barriuso J."/>
            <person name="Kellner H."/>
            <person name="Castanera R."/>
            <person name="Alfaro M."/>
            <person name="Ramirez L."/>
            <person name="Pisabarro A.G."/>
            <person name="Kuo A."/>
            <person name="Tritt A."/>
            <person name="Lipzen A."/>
            <person name="He G."/>
            <person name="Yan M."/>
            <person name="Ng V."/>
            <person name="Cullen D."/>
            <person name="Martin F."/>
            <person name="Rosso M.-N."/>
            <person name="Henrissat B."/>
            <person name="Hibbett D."/>
            <person name="Martinez A.T."/>
            <person name="Grigoriev I.V."/>
        </authorList>
    </citation>
    <scope>NUCLEOTIDE SEQUENCE</scope>
    <source>
        <strain evidence="2">CIRM-BRFM 674</strain>
    </source>
</reference>
<protein>
    <submittedName>
        <fullName evidence="2">Uncharacterized protein</fullName>
    </submittedName>
</protein>
<dbReference type="EMBL" id="MU155426">
    <property type="protein sequence ID" value="KAF9473658.1"/>
    <property type="molecule type" value="Genomic_DNA"/>
</dbReference>
<organism evidence="2 3">
    <name type="scientific">Pholiota conissans</name>
    <dbReference type="NCBI Taxonomy" id="109636"/>
    <lineage>
        <taxon>Eukaryota</taxon>
        <taxon>Fungi</taxon>
        <taxon>Dikarya</taxon>
        <taxon>Basidiomycota</taxon>
        <taxon>Agaricomycotina</taxon>
        <taxon>Agaricomycetes</taxon>
        <taxon>Agaricomycetidae</taxon>
        <taxon>Agaricales</taxon>
        <taxon>Agaricineae</taxon>
        <taxon>Strophariaceae</taxon>
        <taxon>Pholiota</taxon>
    </lineage>
</organism>
<evidence type="ECO:0000256" key="1">
    <source>
        <dbReference type="SAM" id="MobiDB-lite"/>
    </source>
</evidence>
<feature type="compositionally biased region" description="Low complexity" evidence="1">
    <location>
        <begin position="266"/>
        <end position="275"/>
    </location>
</feature>
<proteinExistence type="predicted"/>
<keyword evidence="3" id="KW-1185">Reference proteome</keyword>
<comment type="caution">
    <text evidence="2">The sequence shown here is derived from an EMBL/GenBank/DDBJ whole genome shotgun (WGS) entry which is preliminary data.</text>
</comment>